<comment type="caution">
    <text evidence="1">The sequence shown here is derived from an EMBL/GenBank/DDBJ whole genome shotgun (WGS) entry which is preliminary data.</text>
</comment>
<evidence type="ECO:0000313" key="1">
    <source>
        <dbReference type="EMBL" id="MPC61842.1"/>
    </source>
</evidence>
<evidence type="ECO:0000313" key="2">
    <source>
        <dbReference type="Proteomes" id="UP000324222"/>
    </source>
</evidence>
<evidence type="ECO:0008006" key="3">
    <source>
        <dbReference type="Google" id="ProtNLM"/>
    </source>
</evidence>
<gene>
    <name evidence="1" type="ORF">E2C01_055919</name>
</gene>
<dbReference type="AlphaFoldDB" id="A0A5B7GSQ5"/>
<sequence>MAEEQRCLWDPKNDGYPKHKLRVKVFEEFAIKIKIQYLLMSCLTGGKTSFTLLCPNKLVPSFSRHLFPQINELL</sequence>
<dbReference type="Proteomes" id="UP000324222">
    <property type="component" value="Unassembled WGS sequence"/>
</dbReference>
<organism evidence="1 2">
    <name type="scientific">Portunus trituberculatus</name>
    <name type="common">Swimming crab</name>
    <name type="synonym">Neptunus trituberculatus</name>
    <dbReference type="NCBI Taxonomy" id="210409"/>
    <lineage>
        <taxon>Eukaryota</taxon>
        <taxon>Metazoa</taxon>
        <taxon>Ecdysozoa</taxon>
        <taxon>Arthropoda</taxon>
        <taxon>Crustacea</taxon>
        <taxon>Multicrustacea</taxon>
        <taxon>Malacostraca</taxon>
        <taxon>Eumalacostraca</taxon>
        <taxon>Eucarida</taxon>
        <taxon>Decapoda</taxon>
        <taxon>Pleocyemata</taxon>
        <taxon>Brachyura</taxon>
        <taxon>Eubrachyura</taxon>
        <taxon>Portunoidea</taxon>
        <taxon>Portunidae</taxon>
        <taxon>Portuninae</taxon>
        <taxon>Portunus</taxon>
    </lineage>
</organism>
<keyword evidence="2" id="KW-1185">Reference proteome</keyword>
<dbReference type="EMBL" id="VSRR010019007">
    <property type="protein sequence ID" value="MPC61842.1"/>
    <property type="molecule type" value="Genomic_DNA"/>
</dbReference>
<name>A0A5B7GSQ5_PORTR</name>
<proteinExistence type="predicted"/>
<reference evidence="1 2" key="1">
    <citation type="submission" date="2019-05" db="EMBL/GenBank/DDBJ databases">
        <title>Another draft genome of Portunus trituberculatus and its Hox gene families provides insights of decapod evolution.</title>
        <authorList>
            <person name="Jeong J.-H."/>
            <person name="Song I."/>
            <person name="Kim S."/>
            <person name="Choi T."/>
            <person name="Kim D."/>
            <person name="Ryu S."/>
            <person name="Kim W."/>
        </authorList>
    </citation>
    <scope>NUCLEOTIDE SEQUENCE [LARGE SCALE GENOMIC DNA]</scope>
    <source>
        <tissue evidence="1">Muscle</tissue>
    </source>
</reference>
<accession>A0A5B7GSQ5</accession>
<protein>
    <recommendedName>
        <fullName evidence="3">MADF domain-containing protein</fullName>
    </recommendedName>
</protein>